<dbReference type="GeneID" id="28832451"/>
<evidence type="ECO:0000259" key="1">
    <source>
        <dbReference type="Pfam" id="PF01425"/>
    </source>
</evidence>
<dbReference type="PANTHER" id="PTHR42678">
    <property type="entry name" value="AMIDASE"/>
    <property type="match status" value="1"/>
</dbReference>
<evidence type="ECO:0000313" key="3">
    <source>
        <dbReference type="Proteomes" id="UP000070700"/>
    </source>
</evidence>
<dbReference type="PANTHER" id="PTHR42678:SF34">
    <property type="entry name" value="OS04G0183300 PROTEIN"/>
    <property type="match status" value="1"/>
</dbReference>
<dbReference type="InterPro" id="IPR036928">
    <property type="entry name" value="AS_sf"/>
</dbReference>
<feature type="domain" description="Amidase" evidence="1">
    <location>
        <begin position="42"/>
        <end position="265"/>
    </location>
</feature>
<dbReference type="SUPFAM" id="SSF75304">
    <property type="entry name" value="Amidase signature (AS) enzymes"/>
    <property type="match status" value="1"/>
</dbReference>
<dbReference type="Pfam" id="PF01425">
    <property type="entry name" value="Amidase"/>
    <property type="match status" value="1"/>
</dbReference>
<dbReference type="RefSeq" id="XP_018069070.1">
    <property type="nucleotide sequence ID" value="XM_018222725.1"/>
</dbReference>
<reference evidence="2 3" key="1">
    <citation type="submission" date="2015-10" db="EMBL/GenBank/DDBJ databases">
        <title>Full genome of DAOMC 229536 Phialocephala scopiformis, a fungal endophyte of spruce producing the potent anti-insectan compound rugulosin.</title>
        <authorList>
            <consortium name="DOE Joint Genome Institute"/>
            <person name="Walker A.K."/>
            <person name="Frasz S.L."/>
            <person name="Seifert K.A."/>
            <person name="Miller J.D."/>
            <person name="Mondo S.J."/>
            <person name="Labutti K."/>
            <person name="Lipzen A."/>
            <person name="Dockter R."/>
            <person name="Kennedy M."/>
            <person name="Grigoriev I.V."/>
            <person name="Spatafora J.W."/>
        </authorList>
    </citation>
    <scope>NUCLEOTIDE SEQUENCE [LARGE SCALE GENOMIC DNA]</scope>
    <source>
        <strain evidence="2 3">CBS 120377</strain>
    </source>
</reference>
<dbReference type="Gene3D" id="3.90.1300.10">
    <property type="entry name" value="Amidase signature (AS) domain"/>
    <property type="match status" value="1"/>
</dbReference>
<dbReference type="InParanoid" id="A0A194X3D9"/>
<organism evidence="2 3">
    <name type="scientific">Mollisia scopiformis</name>
    <name type="common">Conifer needle endophyte fungus</name>
    <name type="synonym">Phialocephala scopiformis</name>
    <dbReference type="NCBI Taxonomy" id="149040"/>
    <lineage>
        <taxon>Eukaryota</taxon>
        <taxon>Fungi</taxon>
        <taxon>Dikarya</taxon>
        <taxon>Ascomycota</taxon>
        <taxon>Pezizomycotina</taxon>
        <taxon>Leotiomycetes</taxon>
        <taxon>Helotiales</taxon>
        <taxon>Mollisiaceae</taxon>
        <taxon>Mollisia</taxon>
    </lineage>
</organism>
<dbReference type="Proteomes" id="UP000070700">
    <property type="component" value="Unassembled WGS sequence"/>
</dbReference>
<accession>A0A194X3D9</accession>
<keyword evidence="3" id="KW-1185">Reference proteome</keyword>
<dbReference type="InterPro" id="IPR023631">
    <property type="entry name" value="Amidase_dom"/>
</dbReference>
<sequence length="498" mass="53282">MLTRALHFLHPAAMAKTINPLEITVLELQNGLSNGDYDSVQVVQVHLDQINKHNERLRGVIQTAPTEILFAAARALDQELLVKDNINTHPSLGMGTTGGSFALLHAKPNANAAVVENLLEAGAIIIGKANLSELACFKGDKLWCGWSAIGGQGQSPYVEGGLDPKDNFGGHSNPGGSSSGSAISVAAGFAPISVGTETSGSLSMPANRAALFTMKSTLGLIPSEGIMPACSYLDSAGPMAKTALDFAYLLQAMIGKGSKDYAAAATARWDGIRIGAVDSVDWPMSTSQAAYEEAFVTQQRGEIGAVYEKLKELGVVIKHPVSLIGIKEFDADGPNPMGGLMLNNIQQNIDDYLADLEISPVRTMKEIVEFNRRYSLVELPPDYPSQAYLESALEAKGWTKEESEAAIQKMHGIARERGVDHTLRENDINVIIGPCDSRLDAIVTGSGYPCVTLPLSYYKRNGRPFGLIAIATAGEEALLVQLMSAWEATFPKRQSPKL</sequence>
<evidence type="ECO:0000313" key="2">
    <source>
        <dbReference type="EMBL" id="KUJ14715.1"/>
    </source>
</evidence>
<dbReference type="KEGG" id="psco:LY89DRAFT_783805"/>
<gene>
    <name evidence="2" type="ORF">LY89DRAFT_783805</name>
</gene>
<dbReference type="OrthoDB" id="566138at2759"/>
<protein>
    <submittedName>
        <fullName evidence="2">Amidase signature enzyme</fullName>
    </submittedName>
</protein>
<name>A0A194X3D9_MOLSC</name>
<dbReference type="EMBL" id="KQ947419">
    <property type="protein sequence ID" value="KUJ14715.1"/>
    <property type="molecule type" value="Genomic_DNA"/>
</dbReference>
<proteinExistence type="predicted"/>
<dbReference type="AlphaFoldDB" id="A0A194X3D9"/>
<dbReference type="STRING" id="149040.A0A194X3D9"/>